<dbReference type="InterPro" id="IPR011527">
    <property type="entry name" value="ABC1_TM_dom"/>
</dbReference>
<keyword evidence="13" id="KW-1185">Reference proteome</keyword>
<keyword evidence="6 12" id="KW-0067">ATP-binding</keyword>
<dbReference type="PROSITE" id="PS50929">
    <property type="entry name" value="ABC_TM1F"/>
    <property type="match status" value="1"/>
</dbReference>
<keyword evidence="2" id="KW-0813">Transport</keyword>
<dbReference type="InterPro" id="IPR017871">
    <property type="entry name" value="ABC_transporter-like_CS"/>
</dbReference>
<dbReference type="OrthoDB" id="9806127at2"/>
<dbReference type="FunFam" id="3.40.50.300:FF:000854">
    <property type="entry name" value="Multidrug ABC transporter ATP-binding protein"/>
    <property type="match status" value="1"/>
</dbReference>
<dbReference type="SUPFAM" id="SSF90123">
    <property type="entry name" value="ABC transporter transmembrane region"/>
    <property type="match status" value="1"/>
</dbReference>
<gene>
    <name evidence="12" type="ORF">Csp1_01540</name>
</gene>
<keyword evidence="5" id="KW-0547">Nucleotide-binding</keyword>
<evidence type="ECO:0000256" key="6">
    <source>
        <dbReference type="ARBA" id="ARBA00022840"/>
    </source>
</evidence>
<evidence type="ECO:0000256" key="4">
    <source>
        <dbReference type="ARBA" id="ARBA00022692"/>
    </source>
</evidence>
<evidence type="ECO:0000256" key="5">
    <source>
        <dbReference type="ARBA" id="ARBA00022741"/>
    </source>
</evidence>
<dbReference type="GO" id="GO:0016887">
    <property type="term" value="F:ATP hydrolysis activity"/>
    <property type="evidence" value="ECO:0007669"/>
    <property type="project" value="InterPro"/>
</dbReference>
<dbReference type="SUPFAM" id="SSF52540">
    <property type="entry name" value="P-loop containing nucleoside triphosphate hydrolases"/>
    <property type="match status" value="1"/>
</dbReference>
<feature type="domain" description="ABC transporter" evidence="10">
    <location>
        <begin position="339"/>
        <end position="585"/>
    </location>
</feature>
<reference evidence="13" key="1">
    <citation type="submission" date="2017-11" db="EMBL/GenBank/DDBJ databases">
        <title>Otitis media/interna in a cat caused by the recently described species Corynebacterium provencense.</title>
        <authorList>
            <person name="Kittl S."/>
            <person name="Brodard I."/>
            <person name="Rychener L."/>
            <person name="Jores J."/>
            <person name="Roosje P."/>
            <person name="Gobeli Brawand S."/>
        </authorList>
    </citation>
    <scope>NUCLEOTIDE SEQUENCE [LARGE SCALE GENOMIC DNA]</scope>
    <source>
        <strain evidence="13">17KM38</strain>
    </source>
</reference>
<dbReference type="EMBL" id="CP024988">
    <property type="protein sequence ID" value="AWT24982.1"/>
    <property type="molecule type" value="Genomic_DNA"/>
</dbReference>
<evidence type="ECO:0000259" key="11">
    <source>
        <dbReference type="PROSITE" id="PS50929"/>
    </source>
</evidence>
<dbReference type="PROSITE" id="PS00211">
    <property type="entry name" value="ABC_TRANSPORTER_1"/>
    <property type="match status" value="1"/>
</dbReference>
<dbReference type="InterPro" id="IPR003593">
    <property type="entry name" value="AAA+_ATPase"/>
</dbReference>
<dbReference type="PANTHER" id="PTHR43394:SF1">
    <property type="entry name" value="ATP-BINDING CASSETTE SUB-FAMILY B MEMBER 10, MITOCHONDRIAL"/>
    <property type="match status" value="1"/>
</dbReference>
<organism evidence="12 13">
    <name type="scientific">Corynebacterium provencense</name>
    <dbReference type="NCBI Taxonomy" id="1737425"/>
    <lineage>
        <taxon>Bacteria</taxon>
        <taxon>Bacillati</taxon>
        <taxon>Actinomycetota</taxon>
        <taxon>Actinomycetes</taxon>
        <taxon>Mycobacteriales</taxon>
        <taxon>Corynebacteriaceae</taxon>
        <taxon>Corynebacterium</taxon>
    </lineage>
</organism>
<dbReference type="Gene3D" id="1.20.1560.10">
    <property type="entry name" value="ABC transporter type 1, transmembrane domain"/>
    <property type="match status" value="1"/>
</dbReference>
<feature type="transmembrane region" description="Helical" evidence="9">
    <location>
        <begin position="137"/>
        <end position="156"/>
    </location>
</feature>
<evidence type="ECO:0000256" key="3">
    <source>
        <dbReference type="ARBA" id="ARBA00022475"/>
    </source>
</evidence>
<feature type="transmembrane region" description="Helical" evidence="9">
    <location>
        <begin position="162"/>
        <end position="185"/>
    </location>
</feature>
<name>A0A2Z3YM32_9CORY</name>
<accession>A0A2Z3YM32</accession>
<dbReference type="SMART" id="SM00382">
    <property type="entry name" value="AAA"/>
    <property type="match status" value="1"/>
</dbReference>
<dbReference type="CDD" id="cd18548">
    <property type="entry name" value="ABC_6TM_Tm287_like"/>
    <property type="match status" value="1"/>
</dbReference>
<dbReference type="InterPro" id="IPR039421">
    <property type="entry name" value="Type_1_exporter"/>
</dbReference>
<evidence type="ECO:0000256" key="2">
    <source>
        <dbReference type="ARBA" id="ARBA00022448"/>
    </source>
</evidence>
<dbReference type="GO" id="GO:0005886">
    <property type="term" value="C:plasma membrane"/>
    <property type="evidence" value="ECO:0007669"/>
    <property type="project" value="UniProtKB-SubCell"/>
</dbReference>
<dbReference type="InterPro" id="IPR003439">
    <property type="entry name" value="ABC_transporter-like_ATP-bd"/>
</dbReference>
<dbReference type="RefSeq" id="WP_110482369.1">
    <property type="nucleotide sequence ID" value="NZ_CP024988.1"/>
</dbReference>
<evidence type="ECO:0000313" key="13">
    <source>
        <dbReference type="Proteomes" id="UP000247696"/>
    </source>
</evidence>
<evidence type="ECO:0000256" key="8">
    <source>
        <dbReference type="ARBA" id="ARBA00023136"/>
    </source>
</evidence>
<keyword evidence="7 9" id="KW-1133">Transmembrane helix</keyword>
<dbReference type="InterPro" id="IPR036640">
    <property type="entry name" value="ABC1_TM_sf"/>
</dbReference>
<evidence type="ECO:0000313" key="12">
    <source>
        <dbReference type="EMBL" id="AWT24982.1"/>
    </source>
</evidence>
<keyword evidence="3" id="KW-1003">Cell membrane</keyword>
<dbReference type="PANTHER" id="PTHR43394">
    <property type="entry name" value="ATP-DEPENDENT PERMEASE MDL1, MITOCHONDRIAL"/>
    <property type="match status" value="1"/>
</dbReference>
<dbReference type="InterPro" id="IPR027417">
    <property type="entry name" value="P-loop_NTPase"/>
</dbReference>
<feature type="transmembrane region" description="Helical" evidence="9">
    <location>
        <begin position="242"/>
        <end position="265"/>
    </location>
</feature>
<dbReference type="Pfam" id="PF00664">
    <property type="entry name" value="ABC_membrane"/>
    <property type="match status" value="1"/>
</dbReference>
<evidence type="ECO:0000256" key="1">
    <source>
        <dbReference type="ARBA" id="ARBA00004651"/>
    </source>
</evidence>
<comment type="subcellular location">
    <subcellularLocation>
        <location evidence="1">Cell membrane</location>
        <topology evidence="1">Multi-pass membrane protein</topology>
    </subcellularLocation>
</comment>
<keyword evidence="4 9" id="KW-0812">Transmembrane</keyword>
<dbReference type="KEGG" id="cpre:Csp1_01540"/>
<dbReference type="Proteomes" id="UP000247696">
    <property type="component" value="Chromosome"/>
</dbReference>
<dbReference type="GO" id="GO:0015421">
    <property type="term" value="F:ABC-type oligopeptide transporter activity"/>
    <property type="evidence" value="ECO:0007669"/>
    <property type="project" value="TreeGrafter"/>
</dbReference>
<dbReference type="GO" id="GO:0005524">
    <property type="term" value="F:ATP binding"/>
    <property type="evidence" value="ECO:0007669"/>
    <property type="project" value="UniProtKB-KW"/>
</dbReference>
<dbReference type="Pfam" id="PF00005">
    <property type="entry name" value="ABC_tran"/>
    <property type="match status" value="1"/>
</dbReference>
<feature type="domain" description="ABC transmembrane type-1" evidence="11">
    <location>
        <begin position="23"/>
        <end position="305"/>
    </location>
</feature>
<feature type="transmembrane region" description="Helical" evidence="9">
    <location>
        <begin position="21"/>
        <end position="39"/>
    </location>
</feature>
<keyword evidence="8 9" id="KW-0472">Membrane</keyword>
<dbReference type="STRING" id="1737425.GCA_900049755_01281"/>
<proteinExistence type="predicted"/>
<sequence length="596" mass="63706">MFDRVHLLRLLRSYSRPYTGLLAAVLVLQTVSALATLYLPGLNADIIDRGVSTGDIGYIWSTGGVMVAVAFGQVITAVAATWCAARAAMGIGRDIRRDVYRTVDRFSARDMGEFGVPTLITRGTNDVQQVQMVTTMALSFMVTMPIMCIGGIVMALREDAGLSWLLWVSVPALLIVVGLMIAQLVPLFNMMQDRVDAINGVLREQIAGIRVVRAFVREGHESSRFRDANLAVGFVSERVGRVFALMGPVIMMVLHIATAAVLWFGGHRVGDGQMEVGSLTAFMQYLLQILVAVMMGSFMAMMLPRAIVCAGRIDKVLHHAITVAEPEDPVRPGRLAGELEFRDVSFTYPGADQPVLSGVSFTVRPGQTTAVIGATGSGKTTLVNLIPRLLEPTSGEILLDGVPLSRMARADIVARVGLVPQKAFLFSGTVASNLRFGASDATDEQLWDALRIAQAADFVAERTTGGGEGGGAPATGLASSIAQGGTDVSGGQRQRLCIARALVAEPRVYVFDDAFSALDVTTDARLRRALQPRTVDAAVVTVAQRVSTVRDADQILVLDAGRIVARGTHDELTESSDTYREIVESQLTGAGTGEGN</sequence>
<evidence type="ECO:0000256" key="7">
    <source>
        <dbReference type="ARBA" id="ARBA00022989"/>
    </source>
</evidence>
<dbReference type="Gene3D" id="3.40.50.300">
    <property type="entry name" value="P-loop containing nucleotide triphosphate hydrolases"/>
    <property type="match status" value="1"/>
</dbReference>
<protein>
    <submittedName>
        <fullName evidence="12">Putative ABC transporter ATP-binding protein</fullName>
    </submittedName>
</protein>
<evidence type="ECO:0000256" key="9">
    <source>
        <dbReference type="SAM" id="Phobius"/>
    </source>
</evidence>
<evidence type="ECO:0000259" key="10">
    <source>
        <dbReference type="PROSITE" id="PS50893"/>
    </source>
</evidence>
<dbReference type="PROSITE" id="PS50893">
    <property type="entry name" value="ABC_TRANSPORTER_2"/>
    <property type="match status" value="1"/>
</dbReference>
<feature type="transmembrane region" description="Helical" evidence="9">
    <location>
        <begin position="285"/>
        <end position="303"/>
    </location>
</feature>
<dbReference type="AlphaFoldDB" id="A0A2Z3YM32"/>
<feature type="transmembrane region" description="Helical" evidence="9">
    <location>
        <begin position="59"/>
        <end position="85"/>
    </location>
</feature>